<dbReference type="Pfam" id="PF22780">
    <property type="entry name" value="HI0933_like_1st"/>
    <property type="match status" value="1"/>
</dbReference>
<dbReference type="NCBIfam" id="TIGR00275">
    <property type="entry name" value="aminoacetone oxidase family FAD-binding enzyme"/>
    <property type="match status" value="1"/>
</dbReference>
<dbReference type="PRINTS" id="PR00368">
    <property type="entry name" value="FADPNR"/>
</dbReference>
<dbReference type="OrthoDB" id="9773233at2"/>
<comment type="cofactor">
    <cofactor evidence="1">
        <name>FAD</name>
        <dbReference type="ChEBI" id="CHEBI:57692"/>
    </cofactor>
</comment>
<accession>A0A1C0A744</accession>
<evidence type="ECO:0000256" key="2">
    <source>
        <dbReference type="ARBA" id="ARBA00022630"/>
    </source>
</evidence>
<feature type="domain" description="RsdA/BaiN/AoA(So)-like insert" evidence="5">
    <location>
        <begin position="191"/>
        <end position="353"/>
    </location>
</feature>
<dbReference type="Gene3D" id="1.10.8.260">
    <property type="entry name" value="HI0933 insert domain-like"/>
    <property type="match status" value="1"/>
</dbReference>
<keyword evidence="3" id="KW-0274">FAD</keyword>
<evidence type="ECO:0000313" key="7">
    <source>
        <dbReference type="Proteomes" id="UP000093514"/>
    </source>
</evidence>
<organism evidence="6 7">
    <name type="scientific">Orenia metallireducens</name>
    <dbReference type="NCBI Taxonomy" id="1413210"/>
    <lineage>
        <taxon>Bacteria</taxon>
        <taxon>Bacillati</taxon>
        <taxon>Bacillota</taxon>
        <taxon>Clostridia</taxon>
        <taxon>Halanaerobiales</taxon>
        <taxon>Halobacteroidaceae</taxon>
        <taxon>Orenia</taxon>
    </lineage>
</organism>
<evidence type="ECO:0000256" key="3">
    <source>
        <dbReference type="ARBA" id="ARBA00022827"/>
    </source>
</evidence>
<sequence>MYDLIVVGGGAAGMMAAGIAANRGKEVLLLEKNEQLGKKILITGKGRCNLTNDCGIEEIIKNFPDNGKFLYSALYTFSNWQLKDFFNKLGVKTKVERGDRVFPVSDSARDVVEALKRFIKDAGVEVKLKTSVEKIIAENREVKGVKTSGGKEYYTSNVLIAVGGKSYPTTGSSGDGYTMAEDLGHNIRSVKPSLVPLKTKEEWVKELQGLNLRNVSATLMIDDKKKKEEFGEMLFTHFGVSGPIILTLSRDVVDYLGKAQIKLRINLKPALSYEQLDNRLQRDFEEYSRKQFKNSLGDLLPSKLIPVIINLSSISEDKEVNQITKEERQELVELLTNLEITIIGTMGFNLSIVTKGGVATDEINPSTMESKLVQGLYFAGEVIDVDAYTGGFNLQGAFSMGYLVGNNI</sequence>
<protein>
    <submittedName>
        <fullName evidence="6">FAD-dependent oxidoreductase</fullName>
    </submittedName>
</protein>
<dbReference type="Gene3D" id="3.50.50.60">
    <property type="entry name" value="FAD/NAD(P)-binding domain"/>
    <property type="match status" value="1"/>
</dbReference>
<dbReference type="SUPFAM" id="SSF51905">
    <property type="entry name" value="FAD/NAD(P)-binding domain"/>
    <property type="match status" value="1"/>
</dbReference>
<evidence type="ECO:0000313" key="6">
    <source>
        <dbReference type="EMBL" id="OCL26060.1"/>
    </source>
</evidence>
<dbReference type="InterPro" id="IPR036188">
    <property type="entry name" value="FAD/NAD-bd_sf"/>
</dbReference>
<keyword evidence="7" id="KW-1185">Reference proteome</keyword>
<evidence type="ECO:0000256" key="1">
    <source>
        <dbReference type="ARBA" id="ARBA00001974"/>
    </source>
</evidence>
<dbReference type="InterPro" id="IPR004792">
    <property type="entry name" value="BaiN-like"/>
</dbReference>
<dbReference type="Pfam" id="PF03486">
    <property type="entry name" value="HI0933_like"/>
    <property type="match status" value="1"/>
</dbReference>
<dbReference type="PRINTS" id="PR00411">
    <property type="entry name" value="PNDRDTASEI"/>
</dbReference>
<dbReference type="PANTHER" id="PTHR42887:SF2">
    <property type="entry name" value="OS12G0638800 PROTEIN"/>
    <property type="match status" value="1"/>
</dbReference>
<dbReference type="AlphaFoldDB" id="A0A1C0A744"/>
<dbReference type="InterPro" id="IPR023166">
    <property type="entry name" value="BaiN-like_dom_sf"/>
</dbReference>
<dbReference type="EMBL" id="LWDV01000009">
    <property type="protein sequence ID" value="OCL26060.1"/>
    <property type="molecule type" value="Genomic_DNA"/>
</dbReference>
<dbReference type="InterPro" id="IPR055178">
    <property type="entry name" value="RsdA/BaiN/AoA(So)-like_dom"/>
</dbReference>
<dbReference type="InterPro" id="IPR057661">
    <property type="entry name" value="RsdA/BaiN/AoA(So)_Rossmann"/>
</dbReference>
<reference evidence="6 7" key="2">
    <citation type="submission" date="2016-08" db="EMBL/GenBank/DDBJ databases">
        <title>Orenia metallireducens sp. nov. strain Z6, a Novel Metal-reducing Firmicute from the Deep Subsurface.</title>
        <authorList>
            <person name="Maxim B.I."/>
            <person name="Kenneth K."/>
            <person name="Flynn T.M."/>
            <person name="Oloughlin E.J."/>
            <person name="Locke R.A."/>
            <person name="Weber J.R."/>
            <person name="Egan S.M."/>
            <person name="Mackie R.I."/>
            <person name="Cann I.K."/>
        </authorList>
    </citation>
    <scope>NUCLEOTIDE SEQUENCE [LARGE SCALE GENOMIC DNA]</scope>
    <source>
        <strain evidence="6 7">Z6</strain>
    </source>
</reference>
<dbReference type="Gene3D" id="2.40.30.10">
    <property type="entry name" value="Translation factors"/>
    <property type="match status" value="1"/>
</dbReference>
<proteinExistence type="predicted"/>
<keyword evidence="2" id="KW-0285">Flavoprotein</keyword>
<dbReference type="RefSeq" id="WP_068717501.1">
    <property type="nucleotide sequence ID" value="NZ_LWDV01000009.1"/>
</dbReference>
<name>A0A1C0A744_9FIRM</name>
<dbReference type="SUPFAM" id="SSF160996">
    <property type="entry name" value="HI0933 insert domain-like"/>
    <property type="match status" value="1"/>
</dbReference>
<comment type="caution">
    <text evidence="6">The sequence shown here is derived from an EMBL/GenBank/DDBJ whole genome shotgun (WGS) entry which is preliminary data.</text>
</comment>
<dbReference type="Proteomes" id="UP000093514">
    <property type="component" value="Unassembled WGS sequence"/>
</dbReference>
<evidence type="ECO:0000259" key="5">
    <source>
        <dbReference type="Pfam" id="PF22780"/>
    </source>
</evidence>
<dbReference type="PANTHER" id="PTHR42887">
    <property type="entry name" value="OS12G0638800 PROTEIN"/>
    <property type="match status" value="1"/>
</dbReference>
<feature type="domain" description="RsdA/BaiN/AoA(So)-like Rossmann fold-like" evidence="4">
    <location>
        <begin position="3"/>
        <end position="406"/>
    </location>
</feature>
<reference evidence="7" key="1">
    <citation type="submission" date="2016-07" db="EMBL/GenBank/DDBJ databases">
        <authorList>
            <person name="Florea S."/>
            <person name="Webb J.S."/>
            <person name="Jaromczyk J."/>
            <person name="Schardl C.L."/>
        </authorList>
    </citation>
    <scope>NUCLEOTIDE SEQUENCE [LARGE SCALE GENOMIC DNA]</scope>
    <source>
        <strain evidence="7">Z6</strain>
    </source>
</reference>
<evidence type="ECO:0000259" key="4">
    <source>
        <dbReference type="Pfam" id="PF03486"/>
    </source>
</evidence>
<gene>
    <name evidence="6" type="ORF">U472_08560</name>
</gene>